<feature type="compositionally biased region" description="Low complexity" evidence="5">
    <location>
        <begin position="29"/>
        <end position="43"/>
    </location>
</feature>
<sequence length="174" mass="18665">MSDNQPQSGNFENQQLPGIQTGSPNPSYPQSASQESFPSSSAPLPTPPRSNNGGGNISADERTVAILAHLAALIAMVVSAGWLTFVGPLIVWFIYKDKSPFVRNAAAGAFNFNLAMTIATVVAWVLCFTIILIPLSIIAFIVIFVMTLVCSIKGAVKASDKEFYHYPFGINLLD</sequence>
<evidence type="ECO:0000313" key="8">
    <source>
        <dbReference type="Proteomes" id="UP000070572"/>
    </source>
</evidence>
<evidence type="ECO:0000313" key="7">
    <source>
        <dbReference type="EMBL" id="KXB79347.1"/>
    </source>
</evidence>
<feature type="transmembrane region" description="Helical" evidence="6">
    <location>
        <begin position="107"/>
        <end position="131"/>
    </location>
</feature>
<evidence type="ECO:0000256" key="4">
    <source>
        <dbReference type="ARBA" id="ARBA00023136"/>
    </source>
</evidence>
<gene>
    <name evidence="7" type="ORF">HMPREF1862_01970</name>
</gene>
<evidence type="ECO:0000256" key="5">
    <source>
        <dbReference type="SAM" id="MobiDB-lite"/>
    </source>
</evidence>
<protein>
    <recommendedName>
        <fullName evidence="9">DUF4870 domain-containing protein</fullName>
    </recommendedName>
</protein>
<dbReference type="Pfam" id="PF09685">
    <property type="entry name" value="MamF_MmsF"/>
    <property type="match status" value="1"/>
</dbReference>
<name>A0AB34WWU3_9ACTO</name>
<keyword evidence="2 6" id="KW-0812">Transmembrane</keyword>
<keyword evidence="4 6" id="KW-0472">Membrane</keyword>
<evidence type="ECO:0000256" key="2">
    <source>
        <dbReference type="ARBA" id="ARBA00022692"/>
    </source>
</evidence>
<accession>A0AB34WWU3</accession>
<dbReference type="GeneID" id="78352369"/>
<evidence type="ECO:0000256" key="3">
    <source>
        <dbReference type="ARBA" id="ARBA00022989"/>
    </source>
</evidence>
<dbReference type="Proteomes" id="UP000070572">
    <property type="component" value="Unassembled WGS sequence"/>
</dbReference>
<feature type="compositionally biased region" description="Polar residues" evidence="5">
    <location>
        <begin position="1"/>
        <end position="25"/>
    </location>
</feature>
<feature type="transmembrane region" description="Helical" evidence="6">
    <location>
        <begin position="66"/>
        <end position="95"/>
    </location>
</feature>
<dbReference type="RefSeq" id="WP_022864582.1">
    <property type="nucleotide sequence ID" value="NZ_JAWFWJ010000001.1"/>
</dbReference>
<comment type="subcellular location">
    <subcellularLocation>
        <location evidence="1">Membrane</location>
        <topology evidence="1">Multi-pass membrane protein</topology>
    </subcellularLocation>
</comment>
<evidence type="ECO:0000256" key="1">
    <source>
        <dbReference type="ARBA" id="ARBA00004141"/>
    </source>
</evidence>
<reference evidence="7 8" key="1">
    <citation type="submission" date="2016-01" db="EMBL/GenBank/DDBJ databases">
        <authorList>
            <person name="Mitreva M."/>
            <person name="Pepin K.H."/>
            <person name="Mihindukulasuriya K.A."/>
            <person name="Fulton R."/>
            <person name="Fronick C."/>
            <person name="O'Laughlin M."/>
            <person name="Miner T."/>
            <person name="Herter B."/>
            <person name="Rosa B.A."/>
            <person name="Cordes M."/>
            <person name="Tomlinson C."/>
            <person name="Wollam A."/>
            <person name="Palsikar V.B."/>
            <person name="Mardis E.R."/>
            <person name="Wilson R.K."/>
        </authorList>
    </citation>
    <scope>NUCLEOTIDE SEQUENCE [LARGE SCALE GENOMIC DNA]</scope>
    <source>
        <strain evidence="7 8">DNF00696</strain>
    </source>
</reference>
<keyword evidence="3 6" id="KW-1133">Transmembrane helix</keyword>
<dbReference type="EMBL" id="LSDN01000028">
    <property type="protein sequence ID" value="KXB79347.1"/>
    <property type="molecule type" value="Genomic_DNA"/>
</dbReference>
<organism evidence="7 8">
    <name type="scientific">Varibaculum cambriense</name>
    <dbReference type="NCBI Taxonomy" id="184870"/>
    <lineage>
        <taxon>Bacteria</taxon>
        <taxon>Bacillati</taxon>
        <taxon>Actinomycetota</taxon>
        <taxon>Actinomycetes</taxon>
        <taxon>Actinomycetales</taxon>
        <taxon>Actinomycetaceae</taxon>
        <taxon>Varibaculum</taxon>
    </lineage>
</organism>
<comment type="caution">
    <text evidence="7">The sequence shown here is derived from an EMBL/GenBank/DDBJ whole genome shotgun (WGS) entry which is preliminary data.</text>
</comment>
<evidence type="ECO:0008006" key="9">
    <source>
        <dbReference type="Google" id="ProtNLM"/>
    </source>
</evidence>
<evidence type="ECO:0000256" key="6">
    <source>
        <dbReference type="SAM" id="Phobius"/>
    </source>
</evidence>
<dbReference type="InterPro" id="IPR019109">
    <property type="entry name" value="MamF_MmsF"/>
</dbReference>
<proteinExistence type="predicted"/>
<dbReference type="AlphaFoldDB" id="A0AB34WWU3"/>
<feature type="transmembrane region" description="Helical" evidence="6">
    <location>
        <begin position="137"/>
        <end position="156"/>
    </location>
</feature>
<feature type="region of interest" description="Disordered" evidence="5">
    <location>
        <begin position="1"/>
        <end position="55"/>
    </location>
</feature>